<dbReference type="Proteomes" id="UP001352223">
    <property type="component" value="Unassembled WGS sequence"/>
</dbReference>
<dbReference type="EMBL" id="JAOZYB010000329">
    <property type="protein sequence ID" value="MEB3965350.1"/>
    <property type="molecule type" value="Genomic_DNA"/>
</dbReference>
<protein>
    <submittedName>
        <fullName evidence="2">ABC transporter</fullName>
    </submittedName>
</protein>
<reference evidence="2 3" key="1">
    <citation type="submission" date="2022-10" db="EMBL/GenBank/DDBJ databases">
        <authorList>
            <person name="Xie J."/>
            <person name="Shen N."/>
        </authorList>
    </citation>
    <scope>NUCLEOTIDE SEQUENCE [LARGE SCALE GENOMIC DNA]</scope>
    <source>
        <strain evidence="2 3">DSM 41681</strain>
    </source>
</reference>
<gene>
    <name evidence="2" type="ORF">OKJ48_34755</name>
</gene>
<feature type="transmembrane region" description="Helical" evidence="1">
    <location>
        <begin position="43"/>
        <end position="63"/>
    </location>
</feature>
<keyword evidence="3" id="KW-1185">Reference proteome</keyword>
<sequence>MTTALLAYQSALLLRSQRWLAPVVLYAASLAIGLQAGQPVLDSLGYAAAALLPVSAWLARICVSNEPPAARSCTAAATAPWRAHLASLVTAFMAATALGTATTVVVALISDGASTDHKVKVPVLPAAGAGLLAVVVCALVGGAVGAVTTWPVVRGTGLGVAGMLLFALLALVAPGSPARSAVTDLITGSQEGRVPAPLLALVAAAVLAAVCAATACTLSSRR</sequence>
<feature type="transmembrane region" description="Helical" evidence="1">
    <location>
        <begin position="157"/>
        <end position="176"/>
    </location>
</feature>
<dbReference type="RefSeq" id="WP_324773552.1">
    <property type="nucleotide sequence ID" value="NZ_BAAATS010000027.1"/>
</dbReference>
<keyword evidence="1" id="KW-1133">Transmembrane helix</keyword>
<evidence type="ECO:0000313" key="2">
    <source>
        <dbReference type="EMBL" id="MEB3965350.1"/>
    </source>
</evidence>
<feature type="transmembrane region" description="Helical" evidence="1">
    <location>
        <begin position="84"/>
        <end position="109"/>
    </location>
</feature>
<feature type="transmembrane region" description="Helical" evidence="1">
    <location>
        <begin position="196"/>
        <end position="218"/>
    </location>
</feature>
<accession>A0ABU6CKU4</accession>
<evidence type="ECO:0000256" key="1">
    <source>
        <dbReference type="SAM" id="Phobius"/>
    </source>
</evidence>
<organism evidence="2 3">
    <name type="scientific">Streptomyces kunmingensis</name>
    <dbReference type="NCBI Taxonomy" id="68225"/>
    <lineage>
        <taxon>Bacteria</taxon>
        <taxon>Bacillati</taxon>
        <taxon>Actinomycetota</taxon>
        <taxon>Actinomycetes</taxon>
        <taxon>Kitasatosporales</taxon>
        <taxon>Streptomycetaceae</taxon>
        <taxon>Streptomyces</taxon>
    </lineage>
</organism>
<keyword evidence="1" id="KW-0812">Transmembrane</keyword>
<evidence type="ECO:0000313" key="3">
    <source>
        <dbReference type="Proteomes" id="UP001352223"/>
    </source>
</evidence>
<feature type="transmembrane region" description="Helical" evidence="1">
    <location>
        <begin position="129"/>
        <end position="150"/>
    </location>
</feature>
<name>A0ABU6CKU4_9ACTN</name>
<proteinExistence type="predicted"/>
<keyword evidence="1" id="KW-0472">Membrane</keyword>
<comment type="caution">
    <text evidence="2">The sequence shown here is derived from an EMBL/GenBank/DDBJ whole genome shotgun (WGS) entry which is preliminary data.</text>
</comment>